<dbReference type="GO" id="GO:0003677">
    <property type="term" value="F:DNA binding"/>
    <property type="evidence" value="ECO:0007669"/>
    <property type="project" value="InterPro"/>
</dbReference>
<dbReference type="PANTHER" id="PTHR35068">
    <property type="entry name" value="BEN DOMAIN-CONTAINING PROTEIN 7"/>
    <property type="match status" value="1"/>
</dbReference>
<dbReference type="PANTHER" id="PTHR35068:SF1">
    <property type="entry name" value="BEN DOMAIN-CONTAINING PROTEIN 7"/>
    <property type="match status" value="1"/>
</dbReference>
<dbReference type="AlphaFoldDB" id="A0AAJ7U2V9"/>
<dbReference type="Pfam" id="PF10523">
    <property type="entry name" value="BEN"/>
    <property type="match status" value="1"/>
</dbReference>
<feature type="domain" description="BEN" evidence="2">
    <location>
        <begin position="600"/>
        <end position="707"/>
    </location>
</feature>
<dbReference type="CTD" id="222389"/>
<evidence type="ECO:0000256" key="1">
    <source>
        <dbReference type="SAM" id="MobiDB-lite"/>
    </source>
</evidence>
<feature type="compositionally biased region" description="Basic residues" evidence="1">
    <location>
        <begin position="1"/>
        <end position="19"/>
    </location>
</feature>
<feature type="region of interest" description="Disordered" evidence="1">
    <location>
        <begin position="62"/>
        <end position="154"/>
    </location>
</feature>
<proteinExistence type="predicted"/>
<dbReference type="InterPro" id="IPR018379">
    <property type="entry name" value="BEN_domain"/>
</dbReference>
<dbReference type="Gene3D" id="1.10.10.2590">
    <property type="entry name" value="BEN domain"/>
    <property type="match status" value="1"/>
</dbReference>
<dbReference type="PROSITE" id="PS51457">
    <property type="entry name" value="BEN"/>
    <property type="match status" value="1"/>
</dbReference>
<dbReference type="RefSeq" id="XP_032827655.1">
    <property type="nucleotide sequence ID" value="XM_032971764.1"/>
</dbReference>
<dbReference type="SMART" id="SM01025">
    <property type="entry name" value="BEN"/>
    <property type="match status" value="1"/>
</dbReference>
<accession>A0AAJ7U2V9</accession>
<sequence>MEVAGRKRKRKSPSSKLRKSNAFAEENSTASDLEYPMQEKHVAVSSGATRCLALDEAMANGSGRVHVFPSGDGTQEGSINNGNSHHRTISSQPSAHPSKADASQQQSRADQDLTAMPGIPVQPNPNDIKTEPEEDNQSGVLWENPEDNNGLHLSTTDDVEFHQLSMLESLAGHWNDDGSRNQHLIPQSFTNSSTGIASSPRENPDREPVCDMHDLSMHRCKCSCEPLLHSILHELKSIRELMQSQTAAHPDVCNAAVQTNATADSSSGRVMSGQHLIVISGGPAPKLAATLAPGLMPTPASSTQLCSSSMGLTNGSPGTPLKVPHARIASAVGHAPLPAGNGSRPAALQCRRGGFRSGELPHLPRPCTTVTTATTFSAIDSGRLGGRGLRHQPAINRAGCLGLNLSRHGQVQVLGVDAGAAVFPQVHAGGLERGGGRMPHAEQAPLGQALLGGGAPGTACRLPDTQCRQASRIRIESVKTLVVAAAAGPMAGPAEFMAQEGRKAIPAGKHTFQSRAEQGASRTIDSMERPGPNSAGLAASAPVSTVGIQERSSLALGSPGNPALENSPKDGGHFTENCFYSLGHSPQSDSTDLAVQLADGYNVFMARSQLEEILMHYTRSGSLLFRKLVAAFFDDHTLANSLPNGKRKRGFNDPRKGLEPNIVAAIRSFTESYCKNKKIMKLPGPKDWVQLLQDQIKLARRRIRRVPPHNMRLQDSAEAFEGEKGKLE</sequence>
<feature type="compositionally biased region" description="Polar residues" evidence="1">
    <location>
        <begin position="72"/>
        <end position="95"/>
    </location>
</feature>
<feature type="compositionally biased region" description="Polar residues" evidence="1">
    <location>
        <begin position="514"/>
        <end position="524"/>
    </location>
</feature>
<evidence type="ECO:0000313" key="4">
    <source>
        <dbReference type="RefSeq" id="XP_032827655.1"/>
    </source>
</evidence>
<dbReference type="KEGG" id="pmrn:116952403"/>
<organism evidence="3 4">
    <name type="scientific">Petromyzon marinus</name>
    <name type="common">Sea lamprey</name>
    <dbReference type="NCBI Taxonomy" id="7757"/>
    <lineage>
        <taxon>Eukaryota</taxon>
        <taxon>Metazoa</taxon>
        <taxon>Chordata</taxon>
        <taxon>Craniata</taxon>
        <taxon>Vertebrata</taxon>
        <taxon>Cyclostomata</taxon>
        <taxon>Hyperoartia</taxon>
        <taxon>Petromyzontiformes</taxon>
        <taxon>Petromyzontidae</taxon>
        <taxon>Petromyzon</taxon>
    </lineage>
</organism>
<reference evidence="4" key="1">
    <citation type="submission" date="2025-08" db="UniProtKB">
        <authorList>
            <consortium name="RefSeq"/>
        </authorList>
    </citation>
    <scope>IDENTIFICATION</scope>
    <source>
        <tissue evidence="4">Sperm</tissue>
    </source>
</reference>
<gene>
    <name evidence="4" type="primary">BEND7</name>
</gene>
<dbReference type="Proteomes" id="UP001318040">
    <property type="component" value="Chromosome 46"/>
</dbReference>
<keyword evidence="3" id="KW-1185">Reference proteome</keyword>
<feature type="region of interest" description="Disordered" evidence="1">
    <location>
        <begin position="1"/>
        <end position="34"/>
    </location>
</feature>
<feature type="region of interest" description="Disordered" evidence="1">
    <location>
        <begin position="514"/>
        <end position="539"/>
    </location>
</feature>
<evidence type="ECO:0000259" key="2">
    <source>
        <dbReference type="PROSITE" id="PS51457"/>
    </source>
</evidence>
<evidence type="ECO:0000313" key="3">
    <source>
        <dbReference type="Proteomes" id="UP001318040"/>
    </source>
</evidence>
<name>A0AAJ7U2V9_PETMA</name>
<protein>
    <submittedName>
        <fullName evidence="4">BEN domain-containing protein 7 isoform X1</fullName>
    </submittedName>
</protein>
<dbReference type="InterPro" id="IPR053072">
    <property type="entry name" value="BEN_domain_protein_7"/>
</dbReference>